<reference evidence="2 3" key="1">
    <citation type="submission" date="2017-04" db="EMBL/GenBank/DDBJ databases">
        <title>Comparative genome analysis of Subtercola boreus.</title>
        <authorList>
            <person name="Cho Y.-J."/>
            <person name="Cho A."/>
            <person name="Kim O.-S."/>
            <person name="Lee J.-I."/>
        </authorList>
    </citation>
    <scope>NUCLEOTIDE SEQUENCE [LARGE SCALE GENOMIC DNA]</scope>
    <source>
        <strain evidence="2 3">P27479</strain>
    </source>
</reference>
<organism evidence="2 3">
    <name type="scientific">Subtercola boreus</name>
    <dbReference type="NCBI Taxonomy" id="120213"/>
    <lineage>
        <taxon>Bacteria</taxon>
        <taxon>Bacillati</taxon>
        <taxon>Actinomycetota</taxon>
        <taxon>Actinomycetes</taxon>
        <taxon>Micrococcales</taxon>
        <taxon>Microbacteriaceae</taxon>
        <taxon>Subtercola</taxon>
    </lineage>
</organism>
<dbReference type="RefSeq" id="WP_116413099.1">
    <property type="nucleotide sequence ID" value="NZ_NBXB01000059.1"/>
</dbReference>
<dbReference type="InterPro" id="IPR024344">
    <property type="entry name" value="MDMPI_metal-binding"/>
</dbReference>
<gene>
    <name evidence="2" type="ORF">B7R22_18030</name>
</gene>
<proteinExistence type="predicted"/>
<dbReference type="EMBL" id="NBXB01000059">
    <property type="protein sequence ID" value="RFA11741.1"/>
    <property type="molecule type" value="Genomic_DNA"/>
</dbReference>
<evidence type="ECO:0000259" key="1">
    <source>
        <dbReference type="Pfam" id="PF11716"/>
    </source>
</evidence>
<sequence>MTGADRVITALRTGHESLVQFVSALSDKDLSHASGASEWDVSGVLSHLGSGSILGLATLEAALAGEARRGRDFNQSVWDEWNAMAPRQRADGFVAASAALVEAYEALDADTREDLRIDMGFLPAPVDVATAVRMRLNEQTLHAWDARVGFDETVTLAPEATEELLGSSGDLLGIISKTDQLGGRQELLAIITTNPSKVFALQLAERVSIDFEPDTSAGSVAASSGTLTLPAEAWLRLASGRLDPRHTPSGITATGAADLDLLRHVFRGY</sequence>
<dbReference type="AlphaFoldDB" id="A0A3E0VPU4"/>
<protein>
    <recommendedName>
        <fullName evidence="1">Mycothiol-dependent maleylpyruvate isomerase metal-binding domain-containing protein</fullName>
    </recommendedName>
</protein>
<name>A0A3E0VPU4_9MICO</name>
<dbReference type="InterPro" id="IPR034660">
    <property type="entry name" value="DinB/YfiT-like"/>
</dbReference>
<dbReference type="Pfam" id="PF11716">
    <property type="entry name" value="MDMPI_N"/>
    <property type="match status" value="1"/>
</dbReference>
<accession>A0A3E0VPU4</accession>
<evidence type="ECO:0000313" key="2">
    <source>
        <dbReference type="EMBL" id="RFA11741.1"/>
    </source>
</evidence>
<dbReference type="GO" id="GO:0046872">
    <property type="term" value="F:metal ion binding"/>
    <property type="evidence" value="ECO:0007669"/>
    <property type="project" value="InterPro"/>
</dbReference>
<dbReference type="NCBIfam" id="TIGR03083">
    <property type="entry name" value="maleylpyruvate isomerase family mycothiol-dependent enzyme"/>
    <property type="match status" value="1"/>
</dbReference>
<dbReference type="SUPFAM" id="SSF109854">
    <property type="entry name" value="DinB/YfiT-like putative metalloenzymes"/>
    <property type="match status" value="1"/>
</dbReference>
<dbReference type="Proteomes" id="UP000256541">
    <property type="component" value="Unassembled WGS sequence"/>
</dbReference>
<dbReference type="OrthoDB" id="3213691at2"/>
<evidence type="ECO:0000313" key="3">
    <source>
        <dbReference type="Proteomes" id="UP000256541"/>
    </source>
</evidence>
<dbReference type="InterPro" id="IPR017517">
    <property type="entry name" value="Maleyloyr_isom"/>
</dbReference>
<comment type="caution">
    <text evidence="2">The sequence shown here is derived from an EMBL/GenBank/DDBJ whole genome shotgun (WGS) entry which is preliminary data.</text>
</comment>
<dbReference type="Gene3D" id="1.20.120.450">
    <property type="entry name" value="dinb family like domain"/>
    <property type="match status" value="1"/>
</dbReference>
<feature type="domain" description="Mycothiol-dependent maleylpyruvate isomerase metal-binding" evidence="1">
    <location>
        <begin position="11"/>
        <end position="147"/>
    </location>
</feature>